<evidence type="ECO:0000313" key="4">
    <source>
        <dbReference type="Proteomes" id="UP000543224"/>
    </source>
</evidence>
<evidence type="ECO:0000313" key="2">
    <source>
        <dbReference type="EMBL" id="GFP26607.1"/>
    </source>
</evidence>
<evidence type="ECO:0008006" key="7">
    <source>
        <dbReference type="Google" id="ProtNLM"/>
    </source>
</evidence>
<protein>
    <recommendedName>
        <fullName evidence="7">AbiEi antitoxin C-terminal domain-containing protein</fullName>
    </recommendedName>
</protein>
<evidence type="ECO:0000313" key="5">
    <source>
        <dbReference type="Proteomes" id="UP000576480"/>
    </source>
</evidence>
<dbReference type="Proteomes" id="UP000576480">
    <property type="component" value="Unassembled WGS sequence"/>
</dbReference>
<evidence type="ECO:0000313" key="1">
    <source>
        <dbReference type="EMBL" id="GFP25526.1"/>
    </source>
</evidence>
<reference evidence="4 5" key="1">
    <citation type="journal article" date="2020" name="Front. Microbiol.">
        <title>Single-cell genomics of novel Actinobacteria with the Wood-Ljungdahl pathway discovered in a serpentinizing system.</title>
        <authorList>
            <person name="Merino N."/>
            <person name="Kawai M."/>
            <person name="Boyd E.S."/>
            <person name="Colman D.R."/>
            <person name="McGlynn S.E."/>
            <person name="Nealson K.H."/>
            <person name="Kurokawa K."/>
            <person name="Hongoh Y."/>
        </authorList>
    </citation>
    <scope>NUCLEOTIDE SEQUENCE [LARGE SCALE GENOMIC DNA]</scope>
    <source>
        <strain evidence="1 4">S25</strain>
        <strain evidence="2 6">S33</strain>
        <strain evidence="3 5">S43</strain>
    </source>
</reference>
<dbReference type="EMBL" id="BLRX01000114">
    <property type="protein sequence ID" value="GFP25526.1"/>
    <property type="molecule type" value="Genomic_DNA"/>
</dbReference>
<organism evidence="2 6">
    <name type="scientific">Candidatus Hakubella thermalkaliphila</name>
    <dbReference type="NCBI Taxonomy" id="2754717"/>
    <lineage>
        <taxon>Bacteria</taxon>
        <taxon>Bacillati</taxon>
        <taxon>Actinomycetota</taxon>
        <taxon>Actinomycetota incertae sedis</taxon>
        <taxon>Candidatus Hakubellales</taxon>
        <taxon>Candidatus Hakubellaceae</taxon>
        <taxon>Candidatus Hakubella</taxon>
    </lineage>
</organism>
<proteinExistence type="predicted"/>
<keyword evidence="6" id="KW-1185">Reference proteome</keyword>
<dbReference type="Proteomes" id="UP000543224">
    <property type="component" value="Unassembled WGS sequence"/>
</dbReference>
<dbReference type="AlphaFoldDB" id="A0A6V8P2M9"/>
<name>A0A6V8P2M9_9ACTN</name>
<accession>A0A6V8P2M9</accession>
<dbReference type="RefSeq" id="WP_176229809.1">
    <property type="nucleotide sequence ID" value="NZ_BLRY01000001.1"/>
</dbReference>
<dbReference type="EMBL" id="BLSB01000057">
    <property type="protein sequence ID" value="GFP35154.1"/>
    <property type="molecule type" value="Genomic_DNA"/>
</dbReference>
<sequence>MQYLKLKESLKDFTVFSLADIRRVDSSFHRRRLNEWQEKRYIKKLIKGYYIFSDLELNENVLFEIANRIYAPSYVSLEIALSYYHLIPESVYGITSISTRRTYQFKTPVAEFSYRTIKPKLFFGYELVKYDNKVFKMAMVEKAILDYFYLNPLINTENDFGSLRFDRDMFFEQVSEERLHQFLKLFARKTLAKRIRAFWKFLSGEGEV</sequence>
<comment type="caution">
    <text evidence="2">The sequence shown here is derived from an EMBL/GenBank/DDBJ whole genome shotgun (WGS) entry which is preliminary data.</text>
</comment>
<gene>
    <name evidence="1" type="ORF">HKBW3S25_01006</name>
    <name evidence="2" type="ORF">HKBW3S33_00022</name>
    <name evidence="3" type="ORF">HKBW3S43_00946</name>
</gene>
<dbReference type="Proteomes" id="UP000591948">
    <property type="component" value="Unassembled WGS sequence"/>
</dbReference>
<evidence type="ECO:0000313" key="3">
    <source>
        <dbReference type="EMBL" id="GFP35154.1"/>
    </source>
</evidence>
<dbReference type="EMBL" id="BLRY01000001">
    <property type="protein sequence ID" value="GFP26607.1"/>
    <property type="molecule type" value="Genomic_DNA"/>
</dbReference>
<evidence type="ECO:0000313" key="6">
    <source>
        <dbReference type="Proteomes" id="UP000591948"/>
    </source>
</evidence>